<reference evidence="4" key="1">
    <citation type="journal article" date="2021" name="Curr. Microbiol.">
        <title>Complete genome of nocamycin-producing strain Saccharothrix syringae NRRL B-16468 reveals the biosynthetic potential for secondary metabolites.</title>
        <authorList>
            <person name="Mo X."/>
            <person name="Yang S."/>
        </authorList>
    </citation>
    <scope>NUCLEOTIDE SEQUENCE [LARGE SCALE GENOMIC DNA]</scope>
    <source>
        <strain evidence="4">ATCC 51364 / DSM 43886 / JCM 6844 / KCTC 9398 / NBRC 14523 / NRRL B-16468 / INA 2240</strain>
    </source>
</reference>
<evidence type="ECO:0000256" key="2">
    <source>
        <dbReference type="SAM" id="Phobius"/>
    </source>
</evidence>
<name>A0A5Q0H7J6_SACSY</name>
<gene>
    <name evidence="3" type="ORF">EKG83_36510</name>
</gene>
<keyword evidence="2" id="KW-0472">Membrane</keyword>
<feature type="region of interest" description="Disordered" evidence="1">
    <location>
        <begin position="1"/>
        <end position="30"/>
    </location>
</feature>
<evidence type="ECO:0000313" key="4">
    <source>
        <dbReference type="Proteomes" id="UP000325787"/>
    </source>
</evidence>
<proteinExistence type="predicted"/>
<protein>
    <submittedName>
        <fullName evidence="3">Uncharacterized protein</fullName>
    </submittedName>
</protein>
<keyword evidence="4" id="KW-1185">Reference proteome</keyword>
<accession>A0A5Q0H7J6</accession>
<dbReference type="KEGG" id="ssyi:EKG83_36510"/>
<organism evidence="3 4">
    <name type="scientific">Saccharothrix syringae</name>
    <name type="common">Nocardiopsis syringae</name>
    <dbReference type="NCBI Taxonomy" id="103733"/>
    <lineage>
        <taxon>Bacteria</taxon>
        <taxon>Bacillati</taxon>
        <taxon>Actinomycetota</taxon>
        <taxon>Actinomycetes</taxon>
        <taxon>Pseudonocardiales</taxon>
        <taxon>Pseudonocardiaceae</taxon>
        <taxon>Saccharothrix</taxon>
    </lineage>
</organism>
<dbReference type="AlphaFoldDB" id="A0A5Q0H7J6"/>
<dbReference type="EMBL" id="CP034550">
    <property type="protein sequence ID" value="QFZ22187.1"/>
    <property type="molecule type" value="Genomic_DNA"/>
</dbReference>
<evidence type="ECO:0000256" key="1">
    <source>
        <dbReference type="SAM" id="MobiDB-lite"/>
    </source>
</evidence>
<dbReference type="Proteomes" id="UP000325787">
    <property type="component" value="Chromosome"/>
</dbReference>
<keyword evidence="2" id="KW-0812">Transmembrane</keyword>
<sequence>MSNADHAEVTTWDEARDGDHPAGEMALSRRTRAGARARALAGMTMAVGAYAVVTASTGSWTVSAPVIQG</sequence>
<evidence type="ECO:0000313" key="3">
    <source>
        <dbReference type="EMBL" id="QFZ22187.1"/>
    </source>
</evidence>
<dbReference type="RefSeq" id="WP_033427924.1">
    <property type="nucleotide sequence ID" value="NZ_CP034550.1"/>
</dbReference>
<feature type="compositionally biased region" description="Basic and acidic residues" evidence="1">
    <location>
        <begin position="1"/>
        <end position="22"/>
    </location>
</feature>
<feature type="transmembrane region" description="Helical" evidence="2">
    <location>
        <begin position="39"/>
        <end position="62"/>
    </location>
</feature>
<keyword evidence="2" id="KW-1133">Transmembrane helix</keyword>